<protein>
    <submittedName>
        <fullName evidence="2">Uncharacterized protein</fullName>
    </submittedName>
</protein>
<proteinExistence type="predicted"/>
<gene>
    <name evidence="2" type="ORF">Golax_002317</name>
</gene>
<feature type="non-terminal residue" evidence="2">
    <location>
        <position position="1"/>
    </location>
</feature>
<keyword evidence="3" id="KW-1185">Reference proteome</keyword>
<accession>A0A7J9AR61</accession>
<evidence type="ECO:0000256" key="1">
    <source>
        <dbReference type="SAM" id="MobiDB-lite"/>
    </source>
</evidence>
<evidence type="ECO:0000313" key="2">
    <source>
        <dbReference type="EMBL" id="MBA0726493.1"/>
    </source>
</evidence>
<comment type="caution">
    <text evidence="2">The sequence shown here is derived from an EMBL/GenBank/DDBJ whole genome shotgun (WGS) entry which is preliminary data.</text>
</comment>
<dbReference type="AlphaFoldDB" id="A0A7J9AR61"/>
<dbReference type="EMBL" id="JABEZV010000012">
    <property type="protein sequence ID" value="MBA0726493.1"/>
    <property type="molecule type" value="Genomic_DNA"/>
</dbReference>
<reference evidence="2 3" key="1">
    <citation type="journal article" date="2019" name="Genome Biol. Evol.">
        <title>Insights into the evolution of the New World diploid cottons (Gossypium, subgenus Houzingenia) based on genome sequencing.</title>
        <authorList>
            <person name="Grover C.E."/>
            <person name="Arick M.A. 2nd"/>
            <person name="Thrash A."/>
            <person name="Conover J.L."/>
            <person name="Sanders W.S."/>
            <person name="Peterson D.G."/>
            <person name="Frelichowski J.E."/>
            <person name="Scheffler J.A."/>
            <person name="Scheffler B.E."/>
            <person name="Wendel J.F."/>
        </authorList>
    </citation>
    <scope>NUCLEOTIDE SEQUENCE [LARGE SCALE GENOMIC DNA]</scope>
    <source>
        <strain evidence="2">4</strain>
        <tissue evidence="2">Leaf</tissue>
    </source>
</reference>
<evidence type="ECO:0000313" key="3">
    <source>
        <dbReference type="Proteomes" id="UP000593574"/>
    </source>
</evidence>
<dbReference type="Proteomes" id="UP000593574">
    <property type="component" value="Unassembled WGS sequence"/>
</dbReference>
<organism evidence="2 3">
    <name type="scientific">Gossypium laxum</name>
    <dbReference type="NCBI Taxonomy" id="34288"/>
    <lineage>
        <taxon>Eukaryota</taxon>
        <taxon>Viridiplantae</taxon>
        <taxon>Streptophyta</taxon>
        <taxon>Embryophyta</taxon>
        <taxon>Tracheophyta</taxon>
        <taxon>Spermatophyta</taxon>
        <taxon>Magnoliopsida</taxon>
        <taxon>eudicotyledons</taxon>
        <taxon>Gunneridae</taxon>
        <taxon>Pentapetalae</taxon>
        <taxon>rosids</taxon>
        <taxon>malvids</taxon>
        <taxon>Malvales</taxon>
        <taxon>Malvaceae</taxon>
        <taxon>Malvoideae</taxon>
        <taxon>Gossypium</taxon>
    </lineage>
</organism>
<feature type="region of interest" description="Disordered" evidence="1">
    <location>
        <begin position="29"/>
        <end position="58"/>
    </location>
</feature>
<sequence>EINLYPLESLKRPGLPLLVDLERATKRVKNKKEVENGDSEDQEMGDGSKTLKASFKEM</sequence>
<name>A0A7J9AR61_9ROSI</name>